<evidence type="ECO:0000259" key="8">
    <source>
        <dbReference type="PROSITE" id="PS50868"/>
    </source>
</evidence>
<evidence type="ECO:0000256" key="5">
    <source>
        <dbReference type="ARBA" id="ARBA00023242"/>
    </source>
</evidence>
<dbReference type="InterPro" id="IPR001214">
    <property type="entry name" value="SET_dom"/>
</dbReference>
<organism evidence="9 10">
    <name type="scientific">Stegodyphus mimosarum</name>
    <name type="common">African social velvet spider</name>
    <dbReference type="NCBI Taxonomy" id="407821"/>
    <lineage>
        <taxon>Eukaryota</taxon>
        <taxon>Metazoa</taxon>
        <taxon>Ecdysozoa</taxon>
        <taxon>Arthropoda</taxon>
        <taxon>Chelicerata</taxon>
        <taxon>Arachnida</taxon>
        <taxon>Araneae</taxon>
        <taxon>Araneomorphae</taxon>
        <taxon>Entelegynae</taxon>
        <taxon>Eresoidea</taxon>
        <taxon>Eresidae</taxon>
        <taxon>Stegodyphus</taxon>
    </lineage>
</organism>
<dbReference type="OMA" id="ILMERSC"/>
<dbReference type="Pfam" id="PF00856">
    <property type="entry name" value="SET"/>
    <property type="match status" value="1"/>
</dbReference>
<evidence type="ECO:0000256" key="3">
    <source>
        <dbReference type="ARBA" id="ARBA00022679"/>
    </source>
</evidence>
<dbReference type="Gene3D" id="2.170.270.10">
    <property type="entry name" value="SET domain"/>
    <property type="match status" value="2"/>
</dbReference>
<dbReference type="GO" id="GO:0005634">
    <property type="term" value="C:nucleus"/>
    <property type="evidence" value="ECO:0007669"/>
    <property type="project" value="UniProtKB-SubCell"/>
</dbReference>
<keyword evidence="5" id="KW-0539">Nucleus</keyword>
<dbReference type="PANTHER" id="PTHR46024">
    <property type="entry name" value="HISTONE-LYSINE N-METHYLTRANSFERASE EGGLESS"/>
    <property type="match status" value="1"/>
</dbReference>
<evidence type="ECO:0000259" key="7">
    <source>
        <dbReference type="PROSITE" id="PS50280"/>
    </source>
</evidence>
<dbReference type="GO" id="GO:0070828">
    <property type="term" value="P:heterochromatin organization"/>
    <property type="evidence" value="ECO:0007669"/>
    <property type="project" value="TreeGrafter"/>
</dbReference>
<evidence type="ECO:0000256" key="2">
    <source>
        <dbReference type="ARBA" id="ARBA00022603"/>
    </source>
</evidence>
<protein>
    <submittedName>
        <fullName evidence="9">Histone-lysine N-methyltransferase SETDB1-A</fullName>
    </submittedName>
</protein>
<evidence type="ECO:0000256" key="6">
    <source>
        <dbReference type="SAM" id="MobiDB-lite"/>
    </source>
</evidence>
<feature type="non-terminal residue" evidence="9">
    <location>
        <position position="376"/>
    </location>
</feature>
<feature type="domain" description="Post-SET" evidence="8">
    <location>
        <begin position="360"/>
        <end position="376"/>
    </location>
</feature>
<keyword evidence="4" id="KW-0949">S-adenosyl-L-methionine</keyword>
<dbReference type="GO" id="GO:0032259">
    <property type="term" value="P:methylation"/>
    <property type="evidence" value="ECO:0007669"/>
    <property type="project" value="UniProtKB-KW"/>
</dbReference>
<accession>A0A087UJL1</accession>
<dbReference type="SMART" id="SM00317">
    <property type="entry name" value="SET"/>
    <property type="match status" value="1"/>
</dbReference>
<dbReference type="GO" id="GO:0046974">
    <property type="term" value="F:histone H3K9 methyltransferase activity"/>
    <property type="evidence" value="ECO:0007669"/>
    <property type="project" value="TreeGrafter"/>
</dbReference>
<evidence type="ECO:0000256" key="1">
    <source>
        <dbReference type="ARBA" id="ARBA00004123"/>
    </source>
</evidence>
<feature type="compositionally biased region" description="Low complexity" evidence="6">
    <location>
        <begin position="144"/>
        <end position="154"/>
    </location>
</feature>
<keyword evidence="2 9" id="KW-0489">Methyltransferase</keyword>
<name>A0A087UJL1_STEMI</name>
<sequence>MTNEAKTGSKIGDAGYKFRRLTEPIITGIYECNEMCKCGPQCGNRVVQHGLKVRLQMFKTQFKGWGIRCLDDIDAGMFICVYAGQLSTEQGADEDGFHFGDEYLAELDHIEVVERTKEGYESDVTDIEIEITPKPKPKEEESDYNQSSASSDSDLNMYADSDSDFESSNLRSTASSTYATRSRYKKKRSPGPSPSLDDEFDNNETDSKELPDISTSFDSYPIVPRPLSPHSAAIVENTEIQMKPKLEDDDDSGPKNVARKSVSMKHPMTPLMPTPKVRKFKSVRSYYGEESVYIMDAKCKGNIGRYLNHSCSPNVFVQNVFYDTYDLRFPTVAFFAQHYITAGTELTWDYNYEVGSVSGKVMRCHCDARTCRGRLL</sequence>
<keyword evidence="3 9" id="KW-0808">Transferase</keyword>
<comment type="subcellular location">
    <subcellularLocation>
        <location evidence="1">Nucleus</location>
    </subcellularLocation>
</comment>
<dbReference type="PROSITE" id="PS50280">
    <property type="entry name" value="SET"/>
    <property type="match status" value="1"/>
</dbReference>
<dbReference type="InterPro" id="IPR051516">
    <property type="entry name" value="SETDB_methyltransferase"/>
</dbReference>
<reference evidence="9 10" key="1">
    <citation type="submission" date="2013-11" db="EMBL/GenBank/DDBJ databases">
        <title>Genome sequencing of Stegodyphus mimosarum.</title>
        <authorList>
            <person name="Bechsgaard J."/>
        </authorList>
    </citation>
    <scope>NUCLEOTIDE SEQUENCE [LARGE SCALE GENOMIC DNA]</scope>
</reference>
<feature type="compositionally biased region" description="Low complexity" evidence="6">
    <location>
        <begin position="171"/>
        <end position="181"/>
    </location>
</feature>
<keyword evidence="10" id="KW-1185">Reference proteome</keyword>
<dbReference type="GO" id="GO:0010629">
    <property type="term" value="P:negative regulation of gene expression"/>
    <property type="evidence" value="ECO:0007669"/>
    <property type="project" value="TreeGrafter"/>
</dbReference>
<feature type="region of interest" description="Disordered" evidence="6">
    <location>
        <begin position="118"/>
        <end position="268"/>
    </location>
</feature>
<dbReference type="InterPro" id="IPR003616">
    <property type="entry name" value="Post-SET_dom"/>
</dbReference>
<dbReference type="AlphaFoldDB" id="A0A087UJL1"/>
<dbReference type="SUPFAM" id="SSF82199">
    <property type="entry name" value="SET domain"/>
    <property type="match status" value="1"/>
</dbReference>
<dbReference type="STRING" id="407821.A0A087UJL1"/>
<evidence type="ECO:0000313" key="10">
    <source>
        <dbReference type="Proteomes" id="UP000054359"/>
    </source>
</evidence>
<dbReference type="PROSITE" id="PS50868">
    <property type="entry name" value="POST_SET"/>
    <property type="match status" value="1"/>
</dbReference>
<feature type="domain" description="SET" evidence="7">
    <location>
        <begin position="53"/>
        <end position="351"/>
    </location>
</feature>
<dbReference type="Proteomes" id="UP000054359">
    <property type="component" value="Unassembled WGS sequence"/>
</dbReference>
<gene>
    <name evidence="9" type="ORF">X975_18631</name>
</gene>
<dbReference type="EMBL" id="KK120114">
    <property type="protein sequence ID" value="KFM77550.1"/>
    <property type="molecule type" value="Genomic_DNA"/>
</dbReference>
<evidence type="ECO:0000256" key="4">
    <source>
        <dbReference type="ARBA" id="ARBA00022691"/>
    </source>
</evidence>
<evidence type="ECO:0000313" key="9">
    <source>
        <dbReference type="EMBL" id="KFM77550.1"/>
    </source>
</evidence>
<dbReference type="OrthoDB" id="5792673at2759"/>
<proteinExistence type="predicted"/>
<dbReference type="PANTHER" id="PTHR46024:SF1">
    <property type="entry name" value="HISTONE-LYSINE N-METHYLTRANSFERASE EGGLESS"/>
    <property type="match status" value="1"/>
</dbReference>
<dbReference type="InterPro" id="IPR046341">
    <property type="entry name" value="SET_dom_sf"/>
</dbReference>